<evidence type="ECO:0000256" key="5">
    <source>
        <dbReference type="RuleBase" id="RU362022"/>
    </source>
</evidence>
<evidence type="ECO:0000256" key="3">
    <source>
        <dbReference type="ARBA" id="ARBA00022989"/>
    </source>
</evidence>
<evidence type="ECO:0000313" key="8">
    <source>
        <dbReference type="Proteomes" id="UP001219568"/>
    </source>
</evidence>
<dbReference type="Pfam" id="PF04140">
    <property type="entry name" value="ICMT"/>
    <property type="match status" value="1"/>
</dbReference>
<proteinExistence type="inferred from homology"/>
<comment type="catalytic activity">
    <reaction evidence="5">
        <text>[protein]-C-terminal S-[(2E,6E)-farnesyl]-L-cysteine + S-adenosyl-L-methionine = [protein]-C-terminal S-[(2E,6E)-farnesyl]-L-cysteine methyl ester + S-adenosyl-L-homocysteine</text>
        <dbReference type="Rhea" id="RHEA:21672"/>
        <dbReference type="Rhea" id="RHEA-COMP:12125"/>
        <dbReference type="Rhea" id="RHEA-COMP:12126"/>
        <dbReference type="ChEBI" id="CHEBI:57856"/>
        <dbReference type="ChEBI" id="CHEBI:59789"/>
        <dbReference type="ChEBI" id="CHEBI:90510"/>
        <dbReference type="ChEBI" id="CHEBI:90511"/>
        <dbReference type="EC" id="2.1.1.100"/>
    </reaction>
</comment>
<gene>
    <name evidence="7" type="ORF">N7460_013991</name>
</gene>
<accession>A0AAD6I0W7</accession>
<keyword evidence="6" id="KW-0732">Signal</keyword>
<dbReference type="GO" id="GO:0032259">
    <property type="term" value="P:methylation"/>
    <property type="evidence" value="ECO:0007669"/>
    <property type="project" value="UniProtKB-KW"/>
</dbReference>
<reference evidence="7" key="2">
    <citation type="submission" date="2023-01" db="EMBL/GenBank/DDBJ databases">
        <authorList>
            <person name="Petersen C."/>
        </authorList>
    </citation>
    <scope>NUCLEOTIDE SEQUENCE</scope>
    <source>
        <strain evidence="7">IBT 15450</strain>
    </source>
</reference>
<feature type="chain" id="PRO_5042281605" description="Protein-S-isoprenylcysteine O-methyltransferase" evidence="6">
    <location>
        <begin position="24"/>
        <end position="234"/>
    </location>
</feature>
<feature type="transmembrane region" description="Helical" evidence="5">
    <location>
        <begin position="181"/>
        <end position="202"/>
    </location>
</feature>
<comment type="similarity">
    <text evidence="5">Belongs to the class VI-like SAM-binding methyltransferase superfamily. Isoprenylcysteine carboxyl methyltransferase family.</text>
</comment>
<dbReference type="InterPro" id="IPR007269">
    <property type="entry name" value="ICMT_MeTrfase"/>
</dbReference>
<dbReference type="PANTHER" id="PTHR12714">
    <property type="entry name" value="PROTEIN-S ISOPRENYLCYSTEINE O-METHYLTRANSFERASE"/>
    <property type="match status" value="1"/>
</dbReference>
<keyword evidence="5 7" id="KW-0489">Methyltransferase</keyword>
<dbReference type="AlphaFoldDB" id="A0AAD6I0W7"/>
<keyword evidence="5" id="KW-0256">Endoplasmic reticulum</keyword>
<reference evidence="7" key="1">
    <citation type="journal article" date="2023" name="IMA Fungus">
        <title>Comparative genomic study of the Penicillium genus elucidates a diverse pangenome and 15 lateral gene transfer events.</title>
        <authorList>
            <person name="Petersen C."/>
            <person name="Sorensen T."/>
            <person name="Nielsen M.R."/>
            <person name="Sondergaard T.E."/>
            <person name="Sorensen J.L."/>
            <person name="Fitzpatrick D.A."/>
            <person name="Frisvad J.C."/>
            <person name="Nielsen K.L."/>
        </authorList>
    </citation>
    <scope>NUCLEOTIDE SEQUENCE</scope>
    <source>
        <strain evidence="7">IBT 15450</strain>
    </source>
</reference>
<dbReference type="GO" id="GO:0005789">
    <property type="term" value="C:endoplasmic reticulum membrane"/>
    <property type="evidence" value="ECO:0007669"/>
    <property type="project" value="UniProtKB-SubCell"/>
</dbReference>
<dbReference type="EC" id="2.1.1.100" evidence="5"/>
<evidence type="ECO:0000256" key="4">
    <source>
        <dbReference type="ARBA" id="ARBA00023136"/>
    </source>
</evidence>
<dbReference type="GO" id="GO:0004671">
    <property type="term" value="F:protein C-terminal S-isoprenylcysteine carboxyl O-methyltransferase activity"/>
    <property type="evidence" value="ECO:0007669"/>
    <property type="project" value="UniProtKB-EC"/>
</dbReference>
<keyword evidence="5 7" id="KW-0808">Transferase</keyword>
<dbReference type="EMBL" id="JAQJZL010000016">
    <property type="protein sequence ID" value="KAJ6023596.1"/>
    <property type="molecule type" value="Genomic_DNA"/>
</dbReference>
<evidence type="ECO:0000256" key="6">
    <source>
        <dbReference type="SAM" id="SignalP"/>
    </source>
</evidence>
<keyword evidence="3 5" id="KW-1133">Transmembrane helix</keyword>
<feature type="transmembrane region" description="Helical" evidence="5">
    <location>
        <begin position="92"/>
        <end position="112"/>
    </location>
</feature>
<dbReference type="PANTHER" id="PTHR12714:SF9">
    <property type="entry name" value="PROTEIN-S-ISOPRENYLCYSTEINE O-METHYLTRANSFERASE"/>
    <property type="match status" value="1"/>
</dbReference>
<keyword evidence="2 5" id="KW-0812">Transmembrane</keyword>
<dbReference type="Gene3D" id="1.20.120.1630">
    <property type="match status" value="1"/>
</dbReference>
<sequence>MDRAGSALLAIAMTVAGYLSVLCATPPNPPPEQKDRHRTDRINFIAGSFPTIVRRISITAIMYHALLTAIPQYAPARLSQVCPLSQNTNSDLFTWSLTTLSALGLIYLGAYIRLSAYGGLGKHFTFQLAAPDDLVTTGVYGWIQHPSYTGMAMIAIGCVTLFLRWDATPACWIPASALSRWHGWGVSAIAGLVGFGLWVLIMRVRDEEEMLRQNFGRQWEEWHRSTKRFIPGLV</sequence>
<name>A0AAD6I0W7_PENCN</name>
<evidence type="ECO:0000313" key="7">
    <source>
        <dbReference type="EMBL" id="KAJ6023596.1"/>
    </source>
</evidence>
<keyword evidence="4 5" id="KW-0472">Membrane</keyword>
<organism evidence="7 8">
    <name type="scientific">Penicillium canescens</name>
    <dbReference type="NCBI Taxonomy" id="5083"/>
    <lineage>
        <taxon>Eukaryota</taxon>
        <taxon>Fungi</taxon>
        <taxon>Dikarya</taxon>
        <taxon>Ascomycota</taxon>
        <taxon>Pezizomycotina</taxon>
        <taxon>Eurotiomycetes</taxon>
        <taxon>Eurotiomycetidae</taxon>
        <taxon>Eurotiales</taxon>
        <taxon>Aspergillaceae</taxon>
        <taxon>Penicillium</taxon>
    </lineage>
</organism>
<feature type="transmembrane region" description="Helical" evidence="5">
    <location>
        <begin position="148"/>
        <end position="165"/>
    </location>
</feature>
<comment type="caution">
    <text evidence="7">The sequence shown here is derived from an EMBL/GenBank/DDBJ whole genome shotgun (WGS) entry which is preliminary data.</text>
</comment>
<dbReference type="Proteomes" id="UP001219568">
    <property type="component" value="Unassembled WGS sequence"/>
</dbReference>
<comment type="subcellular location">
    <subcellularLocation>
        <location evidence="5">Endoplasmic reticulum membrane</location>
        <topology evidence="5">Multi-pass membrane protein</topology>
    </subcellularLocation>
    <subcellularLocation>
        <location evidence="1">Membrane</location>
        <topology evidence="1">Multi-pass membrane protein</topology>
    </subcellularLocation>
</comment>
<keyword evidence="8" id="KW-1185">Reference proteome</keyword>
<protein>
    <recommendedName>
        <fullName evidence="5">Protein-S-isoprenylcysteine O-methyltransferase</fullName>
        <ecNumber evidence="5">2.1.1.100</ecNumber>
    </recommendedName>
</protein>
<comment type="caution">
    <text evidence="5">Lacks conserved residue(s) required for the propagation of feature annotation.</text>
</comment>
<evidence type="ECO:0000256" key="1">
    <source>
        <dbReference type="ARBA" id="ARBA00004141"/>
    </source>
</evidence>
<feature type="signal peptide" evidence="6">
    <location>
        <begin position="1"/>
        <end position="23"/>
    </location>
</feature>
<keyword evidence="5" id="KW-0949">S-adenosyl-L-methionine</keyword>
<evidence type="ECO:0000256" key="2">
    <source>
        <dbReference type="ARBA" id="ARBA00022692"/>
    </source>
</evidence>